<keyword evidence="1" id="KW-1185">Reference proteome</keyword>
<dbReference type="WBParaSite" id="nRc.2.0.1.t07008-RA">
    <property type="protein sequence ID" value="nRc.2.0.1.t07008-RA"/>
    <property type="gene ID" value="nRc.2.0.1.g07008"/>
</dbReference>
<accession>A0A915HZL3</accession>
<evidence type="ECO:0000313" key="2">
    <source>
        <dbReference type="WBParaSite" id="nRc.2.0.1.t07008-RA"/>
    </source>
</evidence>
<dbReference type="AlphaFoldDB" id="A0A915HZL3"/>
<sequence>MKQDEKFITIKLCYLQAFQGKQTIRFLEWVQSTADAPFYMTDDAKEFLPSNSCEFPEAPGRSAGITNSRIEIKIAAVESLTYLYVN</sequence>
<proteinExistence type="predicted"/>
<reference evidence="2" key="1">
    <citation type="submission" date="2022-11" db="UniProtKB">
        <authorList>
            <consortium name="WormBaseParasite"/>
        </authorList>
    </citation>
    <scope>IDENTIFICATION</scope>
</reference>
<dbReference type="Proteomes" id="UP000887565">
    <property type="component" value="Unplaced"/>
</dbReference>
<protein>
    <submittedName>
        <fullName evidence="2">Uncharacterized protein</fullName>
    </submittedName>
</protein>
<name>A0A915HZL3_ROMCU</name>
<evidence type="ECO:0000313" key="1">
    <source>
        <dbReference type="Proteomes" id="UP000887565"/>
    </source>
</evidence>
<organism evidence="1 2">
    <name type="scientific">Romanomermis culicivorax</name>
    <name type="common">Nematode worm</name>
    <dbReference type="NCBI Taxonomy" id="13658"/>
    <lineage>
        <taxon>Eukaryota</taxon>
        <taxon>Metazoa</taxon>
        <taxon>Ecdysozoa</taxon>
        <taxon>Nematoda</taxon>
        <taxon>Enoplea</taxon>
        <taxon>Dorylaimia</taxon>
        <taxon>Mermithida</taxon>
        <taxon>Mermithoidea</taxon>
        <taxon>Mermithidae</taxon>
        <taxon>Romanomermis</taxon>
    </lineage>
</organism>